<dbReference type="GO" id="GO:0005789">
    <property type="term" value="C:endoplasmic reticulum membrane"/>
    <property type="evidence" value="ECO:0007669"/>
    <property type="project" value="UniProtKB-SubCell"/>
</dbReference>
<dbReference type="GO" id="GO:0005506">
    <property type="term" value="F:iron ion binding"/>
    <property type="evidence" value="ECO:0007669"/>
    <property type="project" value="InterPro"/>
</dbReference>
<keyword evidence="11 14" id="KW-0408">Iron</keyword>
<name>A0A7R9EGP1_9NEOP</name>
<keyword evidence="10 15" id="KW-0560">Oxidoreductase</keyword>
<evidence type="ECO:0000256" key="1">
    <source>
        <dbReference type="ARBA" id="ARBA00001971"/>
    </source>
</evidence>
<gene>
    <name evidence="18" type="ORF">TMSB3V08_LOCUS10336</name>
</gene>
<feature type="compositionally biased region" description="Basic and acidic residues" evidence="16">
    <location>
        <begin position="601"/>
        <end position="620"/>
    </location>
</feature>
<evidence type="ECO:0000256" key="13">
    <source>
        <dbReference type="ARBA" id="ARBA00023136"/>
    </source>
</evidence>
<accession>A0A7R9EGP1</accession>
<evidence type="ECO:0000256" key="17">
    <source>
        <dbReference type="SAM" id="Phobius"/>
    </source>
</evidence>
<dbReference type="GO" id="GO:0020037">
    <property type="term" value="F:heme binding"/>
    <property type="evidence" value="ECO:0007669"/>
    <property type="project" value="InterPro"/>
</dbReference>
<comment type="cofactor">
    <cofactor evidence="1 14">
        <name>heme</name>
        <dbReference type="ChEBI" id="CHEBI:30413"/>
    </cofactor>
</comment>
<protein>
    <recommendedName>
        <fullName evidence="19">Cytochrome P450</fullName>
    </recommendedName>
</protein>
<keyword evidence="17" id="KW-0812">Transmembrane</keyword>
<dbReference type="GO" id="GO:0016705">
    <property type="term" value="F:oxidoreductase activity, acting on paired donors, with incorporation or reduction of molecular oxygen"/>
    <property type="evidence" value="ECO:0007669"/>
    <property type="project" value="InterPro"/>
</dbReference>
<dbReference type="InterPro" id="IPR017972">
    <property type="entry name" value="Cyt_P450_CS"/>
</dbReference>
<dbReference type="InterPro" id="IPR002403">
    <property type="entry name" value="Cyt_P450_E_grp-IV"/>
</dbReference>
<evidence type="ECO:0000256" key="10">
    <source>
        <dbReference type="ARBA" id="ARBA00023002"/>
    </source>
</evidence>
<keyword evidence="12 15" id="KW-0503">Monooxygenase</keyword>
<feature type="region of interest" description="Disordered" evidence="16">
    <location>
        <begin position="585"/>
        <end position="620"/>
    </location>
</feature>
<keyword evidence="9" id="KW-0492">Microsome</keyword>
<dbReference type="SUPFAM" id="SSF48264">
    <property type="entry name" value="Cytochrome P450"/>
    <property type="match status" value="2"/>
</dbReference>
<comment type="similarity">
    <text evidence="5 15">Belongs to the cytochrome P450 family.</text>
</comment>
<dbReference type="AlphaFoldDB" id="A0A7R9EGP1"/>
<keyword evidence="8" id="KW-0256">Endoplasmic reticulum</keyword>
<keyword evidence="6 14" id="KW-0349">Heme</keyword>
<evidence type="ECO:0000256" key="12">
    <source>
        <dbReference type="ARBA" id="ARBA00023033"/>
    </source>
</evidence>
<evidence type="ECO:0000256" key="7">
    <source>
        <dbReference type="ARBA" id="ARBA00022723"/>
    </source>
</evidence>
<evidence type="ECO:0000313" key="18">
    <source>
        <dbReference type="EMBL" id="CAD7433666.1"/>
    </source>
</evidence>
<reference evidence="18" key="1">
    <citation type="submission" date="2020-11" db="EMBL/GenBank/DDBJ databases">
        <authorList>
            <person name="Tran Van P."/>
        </authorList>
    </citation>
    <scope>NUCLEOTIDE SEQUENCE</scope>
</reference>
<evidence type="ECO:0000256" key="2">
    <source>
        <dbReference type="ARBA" id="ARBA00003690"/>
    </source>
</evidence>
<dbReference type="PANTHER" id="PTHR24291">
    <property type="entry name" value="CYTOCHROME P450 FAMILY 4"/>
    <property type="match status" value="1"/>
</dbReference>
<dbReference type="Pfam" id="PF00067">
    <property type="entry name" value="p450"/>
    <property type="match status" value="3"/>
</dbReference>
<sequence>MLDARSLVSALVLDVVDAHFKRAGESIVCIIRVAEWPARRDFGERGLFTTWTWSVTFLRVAPSDGASGLKEESVKWVLTVSIKRDSYGFSSFNGYTLPKGANIVIGAVALHRDHDYFPDPEKLDPERFSPENSQGRHPYQYIPFSAGPRNCIGQRFAMLEMKSTVSKVLRTFKLLPGSSTNTMEELTTESIQMDGNHNRVGGVHVPPPLDCVLLLGRSLGEGGSEPTFAWRERGKPFRKNHHSSPDRDSSFDLPVLSSRALHDKRVSQLRHRDPTLLVVGHVMFSLIVTVCVCGVMAWAAYLYSKIHKMKQLSEKIPGPPTIPLLGNAGDIGATKLSATSHEVLQTVVKLHKEYGSIIRLWLGADLFVVLSDPKYVEVILGSNKWIDKGVIYRYLYDWLGTGLLTSTVYTPNTIVTNDRMYREMRKTPEIIHMLQTISNATDWVSNLDLGVKGSQVQFEVNALDHLVRDERAKWKRRRKIITPTFHFKILENFIDVFNLNGQKLVDKLQKEVNGPEFDICPYVTLCTLDIICVAIIDLQAHSYTVILFYSLGLNMRLSDNNPHFGFYNVRCFLITLIIDEEETDPHTTLRSNAPNTSTRYESSRQIDRQTDRWTDRQTDR</sequence>
<evidence type="ECO:0000256" key="5">
    <source>
        <dbReference type="ARBA" id="ARBA00010617"/>
    </source>
</evidence>
<evidence type="ECO:0000256" key="16">
    <source>
        <dbReference type="SAM" id="MobiDB-lite"/>
    </source>
</evidence>
<dbReference type="InterPro" id="IPR050196">
    <property type="entry name" value="Cytochrome_P450_Monoox"/>
</dbReference>
<feature type="region of interest" description="Disordered" evidence="16">
    <location>
        <begin position="232"/>
        <end position="251"/>
    </location>
</feature>
<dbReference type="EMBL" id="OB796658">
    <property type="protein sequence ID" value="CAD7433666.1"/>
    <property type="molecule type" value="Genomic_DNA"/>
</dbReference>
<comment type="function">
    <text evidence="2">May be involved in the metabolism of insect hormones and in the breakdown of synthetic insecticides.</text>
</comment>
<dbReference type="InterPro" id="IPR001128">
    <property type="entry name" value="Cyt_P450"/>
</dbReference>
<keyword evidence="17" id="KW-1133">Transmembrane helix</keyword>
<evidence type="ECO:0000256" key="14">
    <source>
        <dbReference type="PIRSR" id="PIRSR602403-1"/>
    </source>
</evidence>
<dbReference type="InterPro" id="IPR036396">
    <property type="entry name" value="Cyt_P450_sf"/>
</dbReference>
<evidence type="ECO:0000256" key="8">
    <source>
        <dbReference type="ARBA" id="ARBA00022824"/>
    </source>
</evidence>
<dbReference type="Gene3D" id="1.10.630.10">
    <property type="entry name" value="Cytochrome P450"/>
    <property type="match status" value="3"/>
</dbReference>
<feature type="transmembrane region" description="Helical" evidence="17">
    <location>
        <begin position="276"/>
        <end position="303"/>
    </location>
</feature>
<dbReference type="PRINTS" id="PR00465">
    <property type="entry name" value="EP450IV"/>
</dbReference>
<evidence type="ECO:0000256" key="6">
    <source>
        <dbReference type="ARBA" id="ARBA00022617"/>
    </source>
</evidence>
<comment type="subcellular location">
    <subcellularLocation>
        <location evidence="4">Endoplasmic reticulum membrane</location>
        <topology evidence="4">Peripheral membrane protein</topology>
    </subcellularLocation>
    <subcellularLocation>
        <location evidence="3">Microsome membrane</location>
        <topology evidence="3">Peripheral membrane protein</topology>
    </subcellularLocation>
</comment>
<dbReference type="PANTHER" id="PTHR24291:SF189">
    <property type="entry name" value="CYTOCHROME P450 4C3-RELATED"/>
    <property type="match status" value="1"/>
</dbReference>
<dbReference type="PROSITE" id="PS00086">
    <property type="entry name" value="CYTOCHROME_P450"/>
    <property type="match status" value="1"/>
</dbReference>
<evidence type="ECO:0000256" key="9">
    <source>
        <dbReference type="ARBA" id="ARBA00022848"/>
    </source>
</evidence>
<evidence type="ECO:0000256" key="3">
    <source>
        <dbReference type="ARBA" id="ARBA00004174"/>
    </source>
</evidence>
<evidence type="ECO:0000256" key="11">
    <source>
        <dbReference type="ARBA" id="ARBA00023004"/>
    </source>
</evidence>
<dbReference type="GO" id="GO:0004497">
    <property type="term" value="F:monooxygenase activity"/>
    <property type="evidence" value="ECO:0007669"/>
    <property type="project" value="UniProtKB-KW"/>
</dbReference>
<organism evidence="18">
    <name type="scientific">Timema monikensis</name>
    <dbReference type="NCBI Taxonomy" id="170555"/>
    <lineage>
        <taxon>Eukaryota</taxon>
        <taxon>Metazoa</taxon>
        <taxon>Ecdysozoa</taxon>
        <taxon>Arthropoda</taxon>
        <taxon>Hexapoda</taxon>
        <taxon>Insecta</taxon>
        <taxon>Pterygota</taxon>
        <taxon>Neoptera</taxon>
        <taxon>Polyneoptera</taxon>
        <taxon>Phasmatodea</taxon>
        <taxon>Timematodea</taxon>
        <taxon>Timematoidea</taxon>
        <taxon>Timematidae</taxon>
        <taxon>Timema</taxon>
    </lineage>
</organism>
<evidence type="ECO:0008006" key="19">
    <source>
        <dbReference type="Google" id="ProtNLM"/>
    </source>
</evidence>
<proteinExistence type="inferred from homology"/>
<evidence type="ECO:0000256" key="15">
    <source>
        <dbReference type="RuleBase" id="RU000461"/>
    </source>
</evidence>
<keyword evidence="7 14" id="KW-0479">Metal-binding</keyword>
<evidence type="ECO:0000256" key="4">
    <source>
        <dbReference type="ARBA" id="ARBA00004406"/>
    </source>
</evidence>
<feature type="binding site" description="axial binding residue" evidence="14">
    <location>
        <position position="151"/>
    </location>
    <ligand>
        <name>heme</name>
        <dbReference type="ChEBI" id="CHEBI:30413"/>
    </ligand>
    <ligandPart>
        <name>Fe</name>
        <dbReference type="ChEBI" id="CHEBI:18248"/>
    </ligandPart>
</feature>
<keyword evidence="13 17" id="KW-0472">Membrane</keyword>
<feature type="compositionally biased region" description="Polar residues" evidence="16">
    <location>
        <begin position="586"/>
        <end position="600"/>
    </location>
</feature>